<feature type="compositionally biased region" description="Polar residues" evidence="1">
    <location>
        <begin position="162"/>
        <end position="181"/>
    </location>
</feature>
<reference evidence="2" key="2">
    <citation type="submission" date="2019-06" db="EMBL/GenBank/DDBJ databases">
        <title>Genomics analysis of Aphanomyces spp. identifies a new class of oomycete effector associated with host adaptation.</title>
        <authorList>
            <person name="Gaulin E."/>
        </authorList>
    </citation>
    <scope>NUCLEOTIDE SEQUENCE</scope>
    <source>
        <strain evidence="2">CBS 578.67</strain>
    </source>
</reference>
<feature type="region of interest" description="Disordered" evidence="1">
    <location>
        <begin position="266"/>
        <end position="287"/>
    </location>
</feature>
<feature type="compositionally biased region" description="Acidic residues" evidence="1">
    <location>
        <begin position="14"/>
        <end position="31"/>
    </location>
</feature>
<feature type="region of interest" description="Disordered" evidence="1">
    <location>
        <begin position="221"/>
        <end position="251"/>
    </location>
</feature>
<protein>
    <submittedName>
        <fullName evidence="3">Aste57867_15579 protein</fullName>
    </submittedName>
</protein>
<evidence type="ECO:0000313" key="4">
    <source>
        <dbReference type="Proteomes" id="UP000332933"/>
    </source>
</evidence>
<evidence type="ECO:0000256" key="1">
    <source>
        <dbReference type="SAM" id="MobiDB-lite"/>
    </source>
</evidence>
<dbReference type="EMBL" id="CAADRA010005709">
    <property type="protein sequence ID" value="VFT92381.1"/>
    <property type="molecule type" value="Genomic_DNA"/>
</dbReference>
<feature type="region of interest" description="Disordered" evidence="1">
    <location>
        <begin position="153"/>
        <end position="191"/>
    </location>
</feature>
<accession>A0A485L3G3</accession>
<evidence type="ECO:0000313" key="3">
    <source>
        <dbReference type="EMBL" id="VFT92381.1"/>
    </source>
</evidence>
<feature type="compositionally biased region" description="Polar residues" evidence="1">
    <location>
        <begin position="224"/>
        <end position="251"/>
    </location>
</feature>
<dbReference type="Proteomes" id="UP000332933">
    <property type="component" value="Unassembled WGS sequence"/>
</dbReference>
<feature type="region of interest" description="Disordered" evidence="1">
    <location>
        <begin position="1"/>
        <end position="33"/>
    </location>
</feature>
<dbReference type="AlphaFoldDB" id="A0A485L3G3"/>
<dbReference type="EMBL" id="VJMH01005688">
    <property type="protein sequence ID" value="KAF0693482.1"/>
    <property type="molecule type" value="Genomic_DNA"/>
</dbReference>
<gene>
    <name evidence="3" type="primary">Aste57867_15579</name>
    <name evidence="2" type="ORF">As57867_015523</name>
    <name evidence="3" type="ORF">ASTE57867_15579</name>
</gene>
<name>A0A485L3G3_9STRA</name>
<keyword evidence="4" id="KW-1185">Reference proteome</keyword>
<organism evidence="3 4">
    <name type="scientific">Aphanomyces stellatus</name>
    <dbReference type="NCBI Taxonomy" id="120398"/>
    <lineage>
        <taxon>Eukaryota</taxon>
        <taxon>Sar</taxon>
        <taxon>Stramenopiles</taxon>
        <taxon>Oomycota</taxon>
        <taxon>Saprolegniomycetes</taxon>
        <taxon>Saprolegniales</taxon>
        <taxon>Verrucalvaceae</taxon>
        <taxon>Aphanomyces</taxon>
    </lineage>
</organism>
<evidence type="ECO:0000313" key="2">
    <source>
        <dbReference type="EMBL" id="KAF0693482.1"/>
    </source>
</evidence>
<sequence length="485" mass="52221">MKATVPSKSSVHDDGDDDSDDDNDDDSDEDLSMLAIGSSRLALQKAKANKTTAMIGNGEMSQHAMGSWTDARLTKKQKQERRKLQTELGEATRRREVGPLVEVIERTVANQMDGLLATVAVARRVLEAFVHIDEADQKTESSYPAVAPASQVGENSIPAKDNGSTVQATTKISRVNASSQDKSTRDVANPAGAPLWTPLASVEAPPPVAVVNKAAPPMPVEAKSSMQPFSTTQNQISDASTSWKAPPSVNSTQGFEMWPPLSTALGTSSSAPAYDAPSPPMVSDKKDHDAQQMPQEGAPAVGNAINQDFMAMNGFNYSPVEGSASTQQTTPRDHNMANAVAKFTVIVLDYLESHFYYPHAYYPISHVVTNVRKLPADDLGGLSVGQFTNILVKAMSEHNQLHYGELDSKGRPSFTLKVESSSTTNMNVPNRPSPSRILCNLWRQKARPSLSRPLLRLCFPSHHRAFGGATAPIVASHAPQCPSNP</sequence>
<reference evidence="3 4" key="1">
    <citation type="submission" date="2019-03" db="EMBL/GenBank/DDBJ databases">
        <authorList>
            <person name="Gaulin E."/>
            <person name="Dumas B."/>
        </authorList>
    </citation>
    <scope>NUCLEOTIDE SEQUENCE [LARGE SCALE GENOMIC DNA]</scope>
    <source>
        <strain evidence="3">CBS 568.67</strain>
    </source>
</reference>
<proteinExistence type="predicted"/>